<feature type="transmembrane region" description="Helical" evidence="1">
    <location>
        <begin position="150"/>
        <end position="168"/>
    </location>
</feature>
<dbReference type="Pfam" id="PF04116">
    <property type="entry name" value="FA_hydroxylase"/>
    <property type="match status" value="1"/>
</dbReference>
<evidence type="ECO:0000313" key="3">
    <source>
        <dbReference type="EMBL" id="KFE68758.1"/>
    </source>
</evidence>
<comment type="caution">
    <text evidence="3">The sequence shown here is derived from an EMBL/GenBank/DDBJ whole genome shotgun (WGS) entry which is preliminary data.</text>
</comment>
<feature type="transmembrane region" description="Helical" evidence="1">
    <location>
        <begin position="28"/>
        <end position="48"/>
    </location>
</feature>
<reference evidence="3 4" key="1">
    <citation type="submission" date="2014-04" db="EMBL/GenBank/DDBJ databases">
        <title>Genome assembly of Hyalangium minutum DSM 14724.</title>
        <authorList>
            <person name="Sharma G."/>
            <person name="Subramanian S."/>
        </authorList>
    </citation>
    <scope>NUCLEOTIDE SEQUENCE [LARGE SCALE GENOMIC DNA]</scope>
    <source>
        <strain evidence="3 4">DSM 14724</strain>
    </source>
</reference>
<evidence type="ECO:0000259" key="2">
    <source>
        <dbReference type="Pfam" id="PF04116"/>
    </source>
</evidence>
<evidence type="ECO:0000256" key="1">
    <source>
        <dbReference type="SAM" id="Phobius"/>
    </source>
</evidence>
<accession>A0A085WM45</accession>
<evidence type="ECO:0000313" key="4">
    <source>
        <dbReference type="Proteomes" id="UP000028725"/>
    </source>
</evidence>
<gene>
    <name evidence="3" type="ORF">DB31_7995</name>
</gene>
<organism evidence="3 4">
    <name type="scientific">Hyalangium minutum</name>
    <dbReference type="NCBI Taxonomy" id="394096"/>
    <lineage>
        <taxon>Bacteria</taxon>
        <taxon>Pseudomonadati</taxon>
        <taxon>Myxococcota</taxon>
        <taxon>Myxococcia</taxon>
        <taxon>Myxococcales</taxon>
        <taxon>Cystobacterineae</taxon>
        <taxon>Archangiaceae</taxon>
        <taxon>Hyalangium</taxon>
    </lineage>
</organism>
<keyword evidence="1" id="KW-0472">Membrane</keyword>
<keyword evidence="4" id="KW-1185">Reference proteome</keyword>
<feature type="domain" description="Fatty acid hydroxylase" evidence="2">
    <location>
        <begin position="66"/>
        <end position="220"/>
    </location>
</feature>
<protein>
    <submittedName>
        <fullName evidence="3">Sterol desaturase</fullName>
    </submittedName>
</protein>
<dbReference type="GO" id="GO:0008610">
    <property type="term" value="P:lipid biosynthetic process"/>
    <property type="evidence" value="ECO:0007669"/>
    <property type="project" value="InterPro"/>
</dbReference>
<sequence length="236" mass="27160">MSMSASPLPEHVAKFRAEFRRAEPGRRYVGWAHFAFTSVGSLCVVGFALSRLSGVRPVEWLTVPASFLLANVAEYLGHRGPMHHRARGLGLVYRRHTQQHHHFFTHEAMAYESSHDFRMVLFPPVLLLFFLGGIATPLGAIFFALGSPNVGWLFVATAMGYFLTYEWLHFCYHLPTEHPLGRLPFLAGLRRHHQVHHDLRRMGHFNFNLTFPLCDWLFRTVWRRKPEQPTGSFPEG</sequence>
<name>A0A085WM45_9BACT</name>
<feature type="transmembrane region" description="Helical" evidence="1">
    <location>
        <begin position="119"/>
        <end position="144"/>
    </location>
</feature>
<keyword evidence="1" id="KW-0812">Transmembrane</keyword>
<feature type="transmembrane region" description="Helical" evidence="1">
    <location>
        <begin position="60"/>
        <end position="77"/>
    </location>
</feature>
<proteinExistence type="predicted"/>
<dbReference type="GO" id="GO:0016491">
    <property type="term" value="F:oxidoreductase activity"/>
    <property type="evidence" value="ECO:0007669"/>
    <property type="project" value="InterPro"/>
</dbReference>
<dbReference type="AlphaFoldDB" id="A0A085WM45"/>
<dbReference type="PATRIC" id="fig|394096.3.peg.4036"/>
<dbReference type="GO" id="GO:0005506">
    <property type="term" value="F:iron ion binding"/>
    <property type="evidence" value="ECO:0007669"/>
    <property type="project" value="InterPro"/>
</dbReference>
<dbReference type="STRING" id="394096.DB31_7995"/>
<keyword evidence="1" id="KW-1133">Transmembrane helix</keyword>
<dbReference type="EMBL" id="JMCB01000006">
    <property type="protein sequence ID" value="KFE68758.1"/>
    <property type="molecule type" value="Genomic_DNA"/>
</dbReference>
<dbReference type="Proteomes" id="UP000028725">
    <property type="component" value="Unassembled WGS sequence"/>
</dbReference>
<dbReference type="InterPro" id="IPR006694">
    <property type="entry name" value="Fatty_acid_hydroxylase"/>
</dbReference>